<keyword evidence="5" id="KW-1185">Reference proteome</keyword>
<gene>
    <name evidence="4" type="ORF">KHU32_05265</name>
</gene>
<dbReference type="PROSITE" id="PS51186">
    <property type="entry name" value="GNAT"/>
    <property type="match status" value="1"/>
</dbReference>
<evidence type="ECO:0000313" key="4">
    <source>
        <dbReference type="EMBL" id="MBS7810337.1"/>
    </source>
</evidence>
<keyword evidence="2 4" id="KW-0012">Acyltransferase</keyword>
<evidence type="ECO:0000256" key="2">
    <source>
        <dbReference type="ARBA" id="ARBA00023315"/>
    </source>
</evidence>
<dbReference type="CDD" id="cd04301">
    <property type="entry name" value="NAT_SF"/>
    <property type="match status" value="1"/>
</dbReference>
<name>A0ABS5QBM7_9PROT</name>
<dbReference type="Gene3D" id="3.40.630.30">
    <property type="match status" value="1"/>
</dbReference>
<dbReference type="InterPro" id="IPR000182">
    <property type="entry name" value="GNAT_dom"/>
</dbReference>
<dbReference type="Pfam" id="PF00583">
    <property type="entry name" value="Acetyltransf_1"/>
    <property type="match status" value="1"/>
</dbReference>
<keyword evidence="1 4" id="KW-0808">Transferase</keyword>
<sequence>MRLVVAEPGEADLLATIHATAFPPEAAWDATTIATLLGLEGTFGLRADEKGFILARQTLDEAEILTLAVRPDARRGGIAAKLVKTVLAGVEAAGAHSMFLEVAEDNTAAIALYAAFGFTRIGLRRDYYAPGAHALAMRLSFAGTTPGLSAK</sequence>
<dbReference type="EC" id="2.3.1.-" evidence="4"/>
<protein>
    <submittedName>
        <fullName evidence="4">GNAT family N-acetyltransferase</fullName>
        <ecNumber evidence="4">2.3.1.-</ecNumber>
    </submittedName>
</protein>
<evidence type="ECO:0000259" key="3">
    <source>
        <dbReference type="PROSITE" id="PS51186"/>
    </source>
</evidence>
<proteinExistence type="predicted"/>
<feature type="domain" description="N-acetyltransferase" evidence="3">
    <location>
        <begin position="1"/>
        <end position="142"/>
    </location>
</feature>
<dbReference type="PANTHER" id="PTHR43420">
    <property type="entry name" value="ACETYLTRANSFERASE"/>
    <property type="match status" value="1"/>
</dbReference>
<dbReference type="PANTHER" id="PTHR43420:SF44">
    <property type="entry name" value="ACETYLTRANSFERASE YPEA"/>
    <property type="match status" value="1"/>
</dbReference>
<dbReference type="SUPFAM" id="SSF55729">
    <property type="entry name" value="Acyl-CoA N-acyltransferases (Nat)"/>
    <property type="match status" value="1"/>
</dbReference>
<dbReference type="Proteomes" id="UP000766336">
    <property type="component" value="Unassembled WGS sequence"/>
</dbReference>
<reference evidence="4 5" key="1">
    <citation type="submission" date="2021-05" db="EMBL/GenBank/DDBJ databases">
        <title>Roseococcus sp. XZZS9, whole genome shotgun sequencing project.</title>
        <authorList>
            <person name="Zhao G."/>
            <person name="Shen L."/>
        </authorList>
    </citation>
    <scope>NUCLEOTIDE SEQUENCE [LARGE SCALE GENOMIC DNA]</scope>
    <source>
        <strain evidence="4 5">XZZS9</strain>
    </source>
</reference>
<organism evidence="4 5">
    <name type="scientific">Roseococcus pinisoli</name>
    <dbReference type="NCBI Taxonomy" id="2835040"/>
    <lineage>
        <taxon>Bacteria</taxon>
        <taxon>Pseudomonadati</taxon>
        <taxon>Pseudomonadota</taxon>
        <taxon>Alphaproteobacteria</taxon>
        <taxon>Acetobacterales</taxon>
        <taxon>Roseomonadaceae</taxon>
        <taxon>Roseococcus</taxon>
    </lineage>
</organism>
<accession>A0ABS5QBM7</accession>
<comment type="caution">
    <text evidence="4">The sequence shown here is derived from an EMBL/GenBank/DDBJ whole genome shotgun (WGS) entry which is preliminary data.</text>
</comment>
<dbReference type="RefSeq" id="WP_213668961.1">
    <property type="nucleotide sequence ID" value="NZ_JAHCDA010000001.1"/>
</dbReference>
<evidence type="ECO:0000256" key="1">
    <source>
        <dbReference type="ARBA" id="ARBA00022679"/>
    </source>
</evidence>
<dbReference type="GO" id="GO:0016746">
    <property type="term" value="F:acyltransferase activity"/>
    <property type="evidence" value="ECO:0007669"/>
    <property type="project" value="UniProtKB-KW"/>
</dbReference>
<dbReference type="InterPro" id="IPR016181">
    <property type="entry name" value="Acyl_CoA_acyltransferase"/>
</dbReference>
<evidence type="ECO:0000313" key="5">
    <source>
        <dbReference type="Proteomes" id="UP000766336"/>
    </source>
</evidence>
<dbReference type="EMBL" id="JAHCDA010000001">
    <property type="protein sequence ID" value="MBS7810337.1"/>
    <property type="molecule type" value="Genomic_DNA"/>
</dbReference>
<dbReference type="InterPro" id="IPR050680">
    <property type="entry name" value="YpeA/RimI_acetyltransf"/>
</dbReference>